<accession>A0ACB9EWD2</accession>
<name>A0ACB9EWD2_9ASTR</name>
<evidence type="ECO:0000313" key="1">
    <source>
        <dbReference type="EMBL" id="KAI3762746.1"/>
    </source>
</evidence>
<evidence type="ECO:0000313" key="2">
    <source>
        <dbReference type="Proteomes" id="UP001056120"/>
    </source>
</evidence>
<protein>
    <submittedName>
        <fullName evidence="1">Uncharacterized protein</fullName>
    </submittedName>
</protein>
<reference evidence="2" key="1">
    <citation type="journal article" date="2022" name="Mol. Ecol. Resour.">
        <title>The genomes of chicory, endive, great burdock and yacon provide insights into Asteraceae palaeo-polyploidization history and plant inulin production.</title>
        <authorList>
            <person name="Fan W."/>
            <person name="Wang S."/>
            <person name="Wang H."/>
            <person name="Wang A."/>
            <person name="Jiang F."/>
            <person name="Liu H."/>
            <person name="Zhao H."/>
            <person name="Xu D."/>
            <person name="Zhang Y."/>
        </authorList>
    </citation>
    <scope>NUCLEOTIDE SEQUENCE [LARGE SCALE GENOMIC DNA]</scope>
    <source>
        <strain evidence="2">cv. Yunnan</strain>
    </source>
</reference>
<reference evidence="1 2" key="2">
    <citation type="journal article" date="2022" name="Mol. Ecol. Resour.">
        <title>The genomes of chicory, endive, great burdock and yacon provide insights into Asteraceae paleo-polyploidization history and plant inulin production.</title>
        <authorList>
            <person name="Fan W."/>
            <person name="Wang S."/>
            <person name="Wang H."/>
            <person name="Wang A."/>
            <person name="Jiang F."/>
            <person name="Liu H."/>
            <person name="Zhao H."/>
            <person name="Xu D."/>
            <person name="Zhang Y."/>
        </authorList>
    </citation>
    <scope>NUCLEOTIDE SEQUENCE [LARGE SCALE GENOMIC DNA]</scope>
    <source>
        <strain evidence="2">cv. Yunnan</strain>
        <tissue evidence="1">Leaves</tissue>
    </source>
</reference>
<keyword evidence="2" id="KW-1185">Reference proteome</keyword>
<comment type="caution">
    <text evidence="1">The sequence shown here is derived from an EMBL/GenBank/DDBJ whole genome shotgun (WGS) entry which is preliminary data.</text>
</comment>
<gene>
    <name evidence="1" type="ORF">L1987_53187</name>
</gene>
<sequence length="230" mass="26747">MKFEIEDLLQPCTSHFEVMFRNEDQTITCSYRRFEQFGLLCRHIFYVLRLCFSKEFPKKYIVRRWRREAVPNTSIQSVSSDDVKTNGDVVEAVLREIRFANEYSINRLVMDIDQLCLYRDYVKGYMAKSDEIQVVAPPPNRRDRFAEMTRMKEPCTITVRNPIRTRTKGCGTQKRLKSAREIAISQVGKKTKECSFCKVAGHNLRTCQLYFASLKEKGSPASSGVDNIQV</sequence>
<proteinExistence type="predicted"/>
<organism evidence="1 2">
    <name type="scientific">Smallanthus sonchifolius</name>
    <dbReference type="NCBI Taxonomy" id="185202"/>
    <lineage>
        <taxon>Eukaryota</taxon>
        <taxon>Viridiplantae</taxon>
        <taxon>Streptophyta</taxon>
        <taxon>Embryophyta</taxon>
        <taxon>Tracheophyta</taxon>
        <taxon>Spermatophyta</taxon>
        <taxon>Magnoliopsida</taxon>
        <taxon>eudicotyledons</taxon>
        <taxon>Gunneridae</taxon>
        <taxon>Pentapetalae</taxon>
        <taxon>asterids</taxon>
        <taxon>campanulids</taxon>
        <taxon>Asterales</taxon>
        <taxon>Asteraceae</taxon>
        <taxon>Asteroideae</taxon>
        <taxon>Heliantheae alliance</taxon>
        <taxon>Millerieae</taxon>
        <taxon>Smallanthus</taxon>
    </lineage>
</organism>
<dbReference type="Proteomes" id="UP001056120">
    <property type="component" value="Linkage Group LG17"/>
</dbReference>
<dbReference type="EMBL" id="CM042034">
    <property type="protein sequence ID" value="KAI3762746.1"/>
    <property type="molecule type" value="Genomic_DNA"/>
</dbReference>